<feature type="compositionally biased region" description="Basic and acidic residues" evidence="7">
    <location>
        <begin position="1100"/>
        <end position="1129"/>
    </location>
</feature>
<feature type="region of interest" description="Disordered" evidence="7">
    <location>
        <begin position="1361"/>
        <end position="1419"/>
    </location>
</feature>
<comment type="subcellular location">
    <subcellularLocation>
        <location evidence="1">Membrane</location>
        <topology evidence="1">Single-pass type I membrane protein</topology>
    </subcellularLocation>
</comment>
<feature type="compositionally biased region" description="Polar residues" evidence="7">
    <location>
        <begin position="1180"/>
        <end position="1210"/>
    </location>
</feature>
<dbReference type="Xenbase" id="XB-GENE-983404">
    <property type="gene designation" value="tmem131l"/>
</dbReference>
<reference evidence="13" key="1">
    <citation type="journal article" date="2010" name="Science">
        <title>The genome of the Western clawed frog Xenopus tropicalis.</title>
        <authorList>
            <person name="Hellsten U."/>
            <person name="Harland R.M."/>
            <person name="Gilchrist M.J."/>
            <person name="Hendrix D."/>
            <person name="Jurka J."/>
            <person name="Kapitonov V."/>
            <person name="Ovcharenko I."/>
            <person name="Putnam N.H."/>
            <person name="Shu S."/>
            <person name="Taher L."/>
            <person name="Blitz I.L."/>
            <person name="Blumberg B."/>
            <person name="Dichmann D.S."/>
            <person name="Dubchak I."/>
            <person name="Amaya E."/>
            <person name="Detter J.C."/>
            <person name="Fletcher R."/>
            <person name="Gerhard D.S."/>
            <person name="Goodstein D."/>
            <person name="Graves T."/>
            <person name="Grigoriev I.V."/>
            <person name="Grimwood J."/>
            <person name="Kawashima T."/>
            <person name="Lindquist E."/>
            <person name="Lucas S.M."/>
            <person name="Mead P.E."/>
            <person name="Mitros T."/>
            <person name="Ogino H."/>
            <person name="Ohta Y."/>
            <person name="Poliakov A.V."/>
            <person name="Pollet N."/>
            <person name="Robert J."/>
            <person name="Salamov A."/>
            <person name="Sater A.K."/>
            <person name="Schmutz J."/>
            <person name="Terry A."/>
            <person name="Vize P.D."/>
            <person name="Warren W.C."/>
            <person name="Wells D."/>
            <person name="Wills A."/>
            <person name="Wilson R.K."/>
            <person name="Zimmerman L.B."/>
            <person name="Zorn A.M."/>
            <person name="Grainger R."/>
            <person name="Grammer T."/>
            <person name="Khokha M.K."/>
            <person name="Richardson P.M."/>
            <person name="Rokhsar D.S."/>
        </authorList>
    </citation>
    <scope>NUCLEOTIDE SEQUENCE [LARGE SCALE GENOMIC DNA]</scope>
    <source>
        <strain evidence="13">Nigerian</strain>
    </source>
</reference>
<proteinExistence type="inferred from homology"/>
<keyword evidence="6" id="KW-0472">Membrane</keyword>
<dbReference type="InterPro" id="IPR045695">
    <property type="entry name" value="TMEM131-like_Ig_dom2"/>
</dbReference>
<sequence length="1680" mass="186201">MAGLLYPLRASECSTATTVNILLGVFHVLLPCFRQGGGQVIEPIPSMVELWQAEEAELILHSQTDSDQNPGENPEEQNFARPSGRALHLQPSVLDFGTQSLGLPKVQTFCAFNPCRDRDVEVNSVFTSGRHFHVSPIQSRVIPARGKASFTVVFLPDEEGSFESSIFINTSSHGILSYQVFGVGIPAAGSDDYKNALQNTNVIFPHIANIHLSQSQAEAINSSVWQVRLKCSVPFKKHQLGKNCLPSGHSLLLQIYFAVRLDGGQHDLETLRNYVLENIFMIFVTSNHIGNIDDPIIGVYVLNSGNGLVHMQDVHHFLGDILIVNFEPVMLLSASINFTRAASISCSAESRESEYNFSEDEEMNVPEAAAAPYPCISHNVTEGYLGLDLSNISFFMQPLQEPAGLWSIWLENNLSFHISLSEVSVAQGKEGLLKILNFTRLLALPSGCWTVFTFKIHAKDTPLNYLTYILIGTSLGVTFKIPVHIQSAFSKAWHTARFQVVFTSKRNFPSSTTFLQAYSSLLHADRQESLTLFIQAEAATCVALTHQKALYFCSLTGQTDRLGNMQEKIHVQCGEHPLIRILDAGGALRWQQSLSLSMSAWGIDYELGTELYEKYQKMLSGENVGKEYLEGSGSAQQKSNGKKHSVSFLPQLITKPGAVVNFTATALSNNSVMHVTLKNPSPFPVTVQLLPLSHYPNPQAALSMLSKWYGVNEQAFDVTTAEFRLQKECSNMHEEPHECTTEVLELQLLPWESQQIGVIFTPLDYRKVTSLILIRNNLTILDMITVEGVGAREMLRMGGRLPGIGGSLRFKVPESTLMDCRQQLKESKQILSITKVFKVENIGSLPITIQSMKINGYSCQGFGFEVLDCHAFSLNQNSSREISIVFIPDFTSSWVIRELTLVSASNLEFRFTLNVTLPHHLLPLCADGVPGPSWENSFWKVTVMCVSFSLLAVILIATQHAHCILIDFLKSRHRNCSISASHQISSQVDTITSESFRGSCKNYTDSFSSPDKGKGRGCLTVTAPQNRSQNASKRGPATYSHSQKKHKCSVYYSVKQKSSSSTASSVATLCDASEQQTSDMPSANPKDSDCNEILNLNSTESRDTDNERHLSSPDSNLGKEEPAKQDPHLQQRTANESPLKEKPVLCMFPVETNLKTSESLSEPKLQPDFCDLPVPSKMSVSHLSKNLSNPQMESQTVSKKNEGNRQQTPPTLHREVLESTRKQAAKDASNEKISRSTSREEKLCGRNDALAAIKHEEPLRKKSPIDKRDGIFQNVNWNKNRSSARKNKKKNTVFPARGAEQNDVKHKWQEVERSDLRGPNRIKHWNSLPNGDLFKGEPKNGRFPLRGDAECYQILKKKPADKFSSDSSSDCSSSRGSVRASRGSWGSWSSASSSEGDKKNGLPTRHFLPSRESMPQSGFPAEAPIALNLSHSICNTSTDINAMPRYPEILSPSYTSVTDTEKSKGRYSHEDIWSTQPVCLPNDVNYNVEGTVSCVMRDPAPAQNSFINWNSTCDGQFSGIYGPLELNDLAPYNEENMNYHSGFSCPEVQNPAFIEHQCQPTWNMSAPVPPAPPQDPPMPSTWEPASYPYLSSTRSLSPMSGLFGSIWAPQNDGFDGCCPVNGSPPHSEHVGNHSVMCKQEYSPRFNPFHAYMNLDIWTATANRNAAFPISRDSGSYCGNL</sequence>
<evidence type="ECO:0000259" key="8">
    <source>
        <dbReference type="Pfam" id="PF12371"/>
    </source>
</evidence>
<dbReference type="InParanoid" id="A0A6I8PSX9"/>
<evidence type="ECO:0000259" key="9">
    <source>
        <dbReference type="Pfam" id="PF19532"/>
    </source>
</evidence>
<feature type="domain" description="Transmembrane protein 131-like N-terminal" evidence="8">
    <location>
        <begin position="87"/>
        <end position="170"/>
    </location>
</feature>
<evidence type="ECO:0000313" key="13">
    <source>
        <dbReference type="Ensembl" id="ENSXETP00000056567"/>
    </source>
</evidence>
<accession>A0A6I8PSX9</accession>
<organism evidence="13">
    <name type="scientific">Xenopus tropicalis</name>
    <name type="common">Western clawed frog</name>
    <name type="synonym">Silurana tropicalis</name>
    <dbReference type="NCBI Taxonomy" id="8364"/>
    <lineage>
        <taxon>Eukaryota</taxon>
        <taxon>Metazoa</taxon>
        <taxon>Chordata</taxon>
        <taxon>Craniata</taxon>
        <taxon>Vertebrata</taxon>
        <taxon>Euteleostomi</taxon>
        <taxon>Amphibia</taxon>
        <taxon>Batrachia</taxon>
        <taxon>Anura</taxon>
        <taxon>Pipoidea</taxon>
        <taxon>Pipidae</taxon>
        <taxon>Xenopodinae</taxon>
        <taxon>Xenopus</taxon>
        <taxon>Silurana</taxon>
    </lineage>
</organism>
<reference evidence="13" key="2">
    <citation type="submission" date="2020-05" db="UniProtKB">
        <authorList>
            <consortium name="Ensembl"/>
        </authorList>
    </citation>
    <scope>IDENTIFICATION</scope>
</reference>
<feature type="region of interest" description="Disordered" evidence="7">
    <location>
        <begin position="1180"/>
        <end position="1242"/>
    </location>
</feature>
<dbReference type="Pfam" id="PF24501">
    <property type="entry name" value="Ig_TMEM131L_5"/>
    <property type="match status" value="1"/>
</dbReference>
<feature type="region of interest" description="Disordered" evidence="7">
    <location>
        <begin position="1006"/>
        <end position="1042"/>
    </location>
</feature>
<dbReference type="InterPro" id="IPR013783">
    <property type="entry name" value="Ig-like_fold"/>
</dbReference>
<dbReference type="PANTHER" id="PTHR22050:SF2">
    <property type="entry name" value="TRANSMEMBRANE PROTEIN 131-LIKE"/>
    <property type="match status" value="1"/>
</dbReference>
<feature type="domain" description="TMEM131L fourth Ig-like" evidence="11">
    <location>
        <begin position="660"/>
        <end position="791"/>
    </location>
</feature>
<keyword evidence="3" id="KW-0812">Transmembrane</keyword>
<keyword evidence="5" id="KW-1133">Transmembrane helix</keyword>
<dbReference type="Ensembl" id="ENSXETT00000056567">
    <property type="protein sequence ID" value="ENSXETP00000056567"/>
    <property type="gene ID" value="ENSXETG00000001833"/>
</dbReference>
<feature type="compositionally biased region" description="Basic and acidic residues" evidence="7">
    <location>
        <begin position="1212"/>
        <end position="1242"/>
    </location>
</feature>
<feature type="domain" description="Transmembrane protein 131-like second Ig-like" evidence="9">
    <location>
        <begin position="196"/>
        <end position="348"/>
    </location>
</feature>
<dbReference type="Pfam" id="PF19532">
    <property type="entry name" value="Ig_TMEM131L_2nd"/>
    <property type="match status" value="1"/>
</dbReference>
<feature type="compositionally biased region" description="Low complexity" evidence="7">
    <location>
        <begin position="1365"/>
        <end position="1394"/>
    </location>
</feature>
<dbReference type="Pfam" id="PF24499">
    <property type="entry name" value="Ig_TMEM131L_4"/>
    <property type="match status" value="1"/>
</dbReference>
<dbReference type="PANTHER" id="PTHR22050">
    <property type="entry name" value="RW1 PROTEIN HOMOLOG"/>
    <property type="match status" value="1"/>
</dbReference>
<dbReference type="Gene3D" id="2.60.40.10">
    <property type="entry name" value="Immunoglobulins"/>
    <property type="match status" value="1"/>
</dbReference>
<feature type="domain" description="TMEM131L fifth Ig-like" evidence="12">
    <location>
        <begin position="841"/>
        <end position="904"/>
    </location>
</feature>
<evidence type="ECO:0000259" key="10">
    <source>
        <dbReference type="Pfam" id="PF24498"/>
    </source>
</evidence>
<name>A0A6I8PSX9_XENTR</name>
<feature type="region of interest" description="Disordered" evidence="7">
    <location>
        <begin position="1073"/>
        <end position="1140"/>
    </location>
</feature>
<dbReference type="InterPro" id="IPR055437">
    <property type="entry name" value="TMEM131L_Ig_5"/>
</dbReference>
<dbReference type="GeneTree" id="ENSGT00530000063614"/>
<evidence type="ECO:0000256" key="1">
    <source>
        <dbReference type="ARBA" id="ARBA00004479"/>
    </source>
</evidence>
<comment type="similarity">
    <text evidence="2">Belongs to the TMEM131 family.</text>
</comment>
<protein>
    <submittedName>
        <fullName evidence="13">Transmembrane 131 like</fullName>
    </submittedName>
</protein>
<dbReference type="Pfam" id="PF12371">
    <property type="entry name" value="TMEM131_like_N"/>
    <property type="match status" value="1"/>
</dbReference>
<dbReference type="GO" id="GO:0016020">
    <property type="term" value="C:membrane"/>
    <property type="evidence" value="ECO:0007669"/>
    <property type="project" value="UniProtKB-SubCell"/>
</dbReference>
<evidence type="ECO:0000256" key="4">
    <source>
        <dbReference type="ARBA" id="ARBA00022729"/>
    </source>
</evidence>
<dbReference type="InterPro" id="IPR055436">
    <property type="entry name" value="Ig_TMEM131L_4"/>
</dbReference>
<evidence type="ECO:0000256" key="7">
    <source>
        <dbReference type="SAM" id="MobiDB-lite"/>
    </source>
</evidence>
<feature type="compositionally biased region" description="Polar residues" evidence="7">
    <location>
        <begin position="1022"/>
        <end position="1032"/>
    </location>
</feature>
<gene>
    <name evidence="13" type="primary">tmem131l</name>
</gene>
<evidence type="ECO:0000256" key="6">
    <source>
        <dbReference type="ARBA" id="ARBA00023136"/>
    </source>
</evidence>
<feature type="domain" description="TMEM131L third Ig-like" evidence="10">
    <location>
        <begin position="388"/>
        <end position="487"/>
    </location>
</feature>
<evidence type="ECO:0000256" key="5">
    <source>
        <dbReference type="ARBA" id="ARBA00022989"/>
    </source>
</evidence>
<evidence type="ECO:0000259" key="12">
    <source>
        <dbReference type="Pfam" id="PF24501"/>
    </source>
</evidence>
<dbReference type="Pfam" id="PF24498">
    <property type="entry name" value="Ig_TMEM131L_3"/>
    <property type="match status" value="1"/>
</dbReference>
<dbReference type="FunCoup" id="A0A6I8PSX9">
    <property type="interactions" value="827"/>
</dbReference>
<dbReference type="InterPro" id="IPR022113">
    <property type="entry name" value="TMEM131L_N"/>
</dbReference>
<dbReference type="InterPro" id="IPR039877">
    <property type="entry name" value="TMEM131-like"/>
</dbReference>
<dbReference type="InterPro" id="IPR055435">
    <property type="entry name" value="Ig_TMEM131L_3"/>
</dbReference>
<dbReference type="Bgee" id="ENSXETG00000001833">
    <property type="expression patterns" value="Expressed in 4-cell stage embryo and 25 other cell types or tissues"/>
</dbReference>
<evidence type="ECO:0000259" key="11">
    <source>
        <dbReference type="Pfam" id="PF24499"/>
    </source>
</evidence>
<keyword evidence="4" id="KW-0732">Signal</keyword>
<evidence type="ECO:0000256" key="3">
    <source>
        <dbReference type="ARBA" id="ARBA00022692"/>
    </source>
</evidence>
<evidence type="ECO:0000256" key="2">
    <source>
        <dbReference type="ARBA" id="ARBA00006682"/>
    </source>
</evidence>